<organism evidence="3">
    <name type="scientific">mine drainage metagenome</name>
    <dbReference type="NCBI Taxonomy" id="410659"/>
    <lineage>
        <taxon>unclassified sequences</taxon>
        <taxon>metagenomes</taxon>
        <taxon>ecological metagenomes</taxon>
    </lineage>
</organism>
<dbReference type="GO" id="GO:0008324">
    <property type="term" value="F:monoatomic cation transmembrane transporter activity"/>
    <property type="evidence" value="ECO:0007669"/>
    <property type="project" value="InterPro"/>
</dbReference>
<evidence type="ECO:0000259" key="2">
    <source>
        <dbReference type="PROSITE" id="PS51202"/>
    </source>
</evidence>
<reference evidence="3" key="1">
    <citation type="submission" date="2016-10" db="EMBL/GenBank/DDBJ databases">
        <title>Sequence of Gallionella enrichment culture.</title>
        <authorList>
            <person name="Poehlein A."/>
            <person name="Muehling M."/>
            <person name="Daniel R."/>
        </authorList>
    </citation>
    <scope>NUCLEOTIDE SEQUENCE</scope>
</reference>
<dbReference type="Pfam" id="PF02254">
    <property type="entry name" value="TrkA_N"/>
    <property type="match status" value="1"/>
</dbReference>
<evidence type="ECO:0000313" key="3">
    <source>
        <dbReference type="EMBL" id="OIQ70968.1"/>
    </source>
</evidence>
<dbReference type="InterPro" id="IPR050721">
    <property type="entry name" value="Trk_Ktr_HKT_K-transport"/>
</dbReference>
<evidence type="ECO:0000259" key="1">
    <source>
        <dbReference type="PROSITE" id="PS51201"/>
    </source>
</evidence>
<dbReference type="InterPro" id="IPR003148">
    <property type="entry name" value="RCK_N"/>
</dbReference>
<proteinExistence type="predicted"/>
<gene>
    <name evidence="3" type="primary">trkA_5</name>
    <name evidence="3" type="ORF">GALL_474170</name>
</gene>
<feature type="domain" description="RCK N-terminal" evidence="1">
    <location>
        <begin position="40"/>
        <end position="158"/>
    </location>
</feature>
<dbReference type="AlphaFoldDB" id="A0A1J5PJI2"/>
<dbReference type="PANTHER" id="PTHR43833:SF8">
    <property type="entry name" value="TRK SYSTEM POTASSIUM UPTAKE PROTEIN TRKA"/>
    <property type="match status" value="1"/>
</dbReference>
<dbReference type="PANTHER" id="PTHR43833">
    <property type="entry name" value="POTASSIUM CHANNEL PROTEIN 2-RELATED-RELATED"/>
    <property type="match status" value="1"/>
</dbReference>
<dbReference type="SUPFAM" id="SSF116726">
    <property type="entry name" value="TrkA C-terminal domain-like"/>
    <property type="match status" value="1"/>
</dbReference>
<dbReference type="GO" id="GO:0006813">
    <property type="term" value="P:potassium ion transport"/>
    <property type="evidence" value="ECO:0007669"/>
    <property type="project" value="InterPro"/>
</dbReference>
<dbReference type="InterPro" id="IPR036291">
    <property type="entry name" value="NAD(P)-bd_dom_sf"/>
</dbReference>
<dbReference type="EMBL" id="MLJW01003938">
    <property type="protein sequence ID" value="OIQ70968.1"/>
    <property type="molecule type" value="Genomic_DNA"/>
</dbReference>
<dbReference type="InterPro" id="IPR006037">
    <property type="entry name" value="RCK_C"/>
</dbReference>
<sequence>MNRLISPGAAEPREDLVTEGSLRIRRDCNTNVRRRVPFRSVHFVIMGCGRVGSALAHSLEDAGHTVAIIDQNKEAFRRLGAHFKGRTITGVGFDRDTLLEASIEGAHAFAAVSNGDNSNIIAARVVRETFGVENVVARIYDPGRAEIYERLGIPTVATVRWTADRVLRRLLPGGSQTEFRDASGSVRLVEMHVDPSWVGQRAFSVEERTSARLAYLTRLGSGFLPDEKTIIQEGDLIHVLLAEADLEQVEDVLAVPPEAHK</sequence>
<accession>A0A1J5PJI2</accession>
<dbReference type="Gene3D" id="3.30.70.1450">
    <property type="entry name" value="Regulator of K+ conductance, C-terminal domain"/>
    <property type="match status" value="1"/>
</dbReference>
<dbReference type="PROSITE" id="PS51201">
    <property type="entry name" value="RCK_N"/>
    <property type="match status" value="1"/>
</dbReference>
<dbReference type="Gene3D" id="3.40.50.720">
    <property type="entry name" value="NAD(P)-binding Rossmann-like Domain"/>
    <property type="match status" value="1"/>
</dbReference>
<feature type="domain" description="RCK C-terminal" evidence="2">
    <location>
        <begin position="176"/>
        <end position="255"/>
    </location>
</feature>
<name>A0A1J5PJI2_9ZZZZ</name>
<dbReference type="InterPro" id="IPR036721">
    <property type="entry name" value="RCK_C_sf"/>
</dbReference>
<dbReference type="PROSITE" id="PS51202">
    <property type="entry name" value="RCK_C"/>
    <property type="match status" value="1"/>
</dbReference>
<dbReference type="SUPFAM" id="SSF51735">
    <property type="entry name" value="NAD(P)-binding Rossmann-fold domains"/>
    <property type="match status" value="1"/>
</dbReference>
<protein>
    <submittedName>
        <fullName evidence="3">Trk system potassium uptake protein TrkA</fullName>
    </submittedName>
</protein>
<comment type="caution">
    <text evidence="3">The sequence shown here is derived from an EMBL/GenBank/DDBJ whole genome shotgun (WGS) entry which is preliminary data.</text>
</comment>